<evidence type="ECO:0000313" key="5">
    <source>
        <dbReference type="EMBL" id="MBA0087067.1"/>
    </source>
</evidence>
<dbReference type="InterPro" id="IPR036318">
    <property type="entry name" value="FAD-bd_PCMH-like_sf"/>
</dbReference>
<evidence type="ECO:0000313" key="6">
    <source>
        <dbReference type="Proteomes" id="UP000567293"/>
    </source>
</evidence>
<accession>A0A7V8NT96</accession>
<keyword evidence="6" id="KW-1185">Reference proteome</keyword>
<keyword evidence="3" id="KW-0560">Oxidoreductase</keyword>
<evidence type="ECO:0000256" key="2">
    <source>
        <dbReference type="ARBA" id="ARBA00022827"/>
    </source>
</evidence>
<dbReference type="AlphaFoldDB" id="A0A7V8NT96"/>
<keyword evidence="1" id="KW-0285">Flavoprotein</keyword>
<name>A0A7V8NT96_9BACT</name>
<protein>
    <submittedName>
        <fullName evidence="5">FAD binding domain-containing protein</fullName>
    </submittedName>
</protein>
<dbReference type="Proteomes" id="UP000567293">
    <property type="component" value="Unassembled WGS sequence"/>
</dbReference>
<evidence type="ECO:0000256" key="3">
    <source>
        <dbReference type="ARBA" id="ARBA00023002"/>
    </source>
</evidence>
<feature type="domain" description="FAD-binding PCMH-type" evidence="4">
    <location>
        <begin position="1"/>
        <end position="66"/>
    </location>
</feature>
<dbReference type="InterPro" id="IPR051312">
    <property type="entry name" value="Diverse_Substr_Oxidored"/>
</dbReference>
<evidence type="ECO:0000256" key="1">
    <source>
        <dbReference type="ARBA" id="ARBA00022630"/>
    </source>
</evidence>
<dbReference type="PANTHER" id="PTHR42659">
    <property type="entry name" value="XANTHINE DEHYDROGENASE SUBUNIT C-RELATED"/>
    <property type="match status" value="1"/>
</dbReference>
<proteinExistence type="predicted"/>
<dbReference type="Pfam" id="PF00941">
    <property type="entry name" value="FAD_binding_5"/>
    <property type="match status" value="1"/>
</dbReference>
<keyword evidence="2" id="KW-0274">FAD</keyword>
<comment type="caution">
    <text evidence="5">The sequence shown here is derived from an EMBL/GenBank/DDBJ whole genome shotgun (WGS) entry which is preliminary data.</text>
</comment>
<dbReference type="InterPro" id="IPR016166">
    <property type="entry name" value="FAD-bd_PCMH"/>
</dbReference>
<sequence>MIPQDFEYSAPASLKEALELIATGERKILAGGMSLIPLMKLRLAAPEHVVDLARVPGLDYITESGG</sequence>
<dbReference type="SUPFAM" id="SSF56176">
    <property type="entry name" value="FAD-binding/transporter-associated domain-like"/>
    <property type="match status" value="1"/>
</dbReference>
<evidence type="ECO:0000259" key="4">
    <source>
        <dbReference type="PROSITE" id="PS51387"/>
    </source>
</evidence>
<dbReference type="PROSITE" id="PS51387">
    <property type="entry name" value="FAD_PCMH"/>
    <property type="match status" value="1"/>
</dbReference>
<dbReference type="Gene3D" id="3.30.43.10">
    <property type="entry name" value="Uridine Diphospho-n-acetylenolpyruvylglucosamine Reductase, domain 2"/>
    <property type="match status" value="1"/>
</dbReference>
<reference evidence="5" key="1">
    <citation type="submission" date="2020-06" db="EMBL/GenBank/DDBJ databases">
        <title>Legume-microbial interactions unlock mineral nutrients during tropical forest succession.</title>
        <authorList>
            <person name="Epihov D.Z."/>
        </authorList>
    </citation>
    <scope>NUCLEOTIDE SEQUENCE [LARGE SCALE GENOMIC DNA]</scope>
    <source>
        <strain evidence="5">Pan2503</strain>
    </source>
</reference>
<dbReference type="GO" id="GO:0016491">
    <property type="term" value="F:oxidoreductase activity"/>
    <property type="evidence" value="ECO:0007669"/>
    <property type="project" value="UniProtKB-KW"/>
</dbReference>
<dbReference type="GO" id="GO:0071949">
    <property type="term" value="F:FAD binding"/>
    <property type="evidence" value="ECO:0007669"/>
    <property type="project" value="InterPro"/>
</dbReference>
<feature type="non-terminal residue" evidence="5">
    <location>
        <position position="66"/>
    </location>
</feature>
<dbReference type="PANTHER" id="PTHR42659:SF2">
    <property type="entry name" value="XANTHINE DEHYDROGENASE SUBUNIT C-RELATED"/>
    <property type="match status" value="1"/>
</dbReference>
<organism evidence="5 6">
    <name type="scientific">Candidatus Acidiferrum panamense</name>
    <dbReference type="NCBI Taxonomy" id="2741543"/>
    <lineage>
        <taxon>Bacteria</taxon>
        <taxon>Pseudomonadati</taxon>
        <taxon>Acidobacteriota</taxon>
        <taxon>Terriglobia</taxon>
        <taxon>Candidatus Acidiferrales</taxon>
        <taxon>Candidatus Acidiferrum</taxon>
    </lineage>
</organism>
<gene>
    <name evidence="5" type="ORF">HRJ53_18950</name>
</gene>
<dbReference type="InterPro" id="IPR002346">
    <property type="entry name" value="Mopterin_DH_FAD-bd"/>
</dbReference>
<dbReference type="InterPro" id="IPR016167">
    <property type="entry name" value="FAD-bd_PCMH_sub1"/>
</dbReference>
<dbReference type="EMBL" id="JACDQQ010001813">
    <property type="protein sequence ID" value="MBA0087067.1"/>
    <property type="molecule type" value="Genomic_DNA"/>
</dbReference>